<sequence length="101" mass="11745">MDMQFQFDNTLYRQTHGVAMGSPLSQVLADIFMSNLDKTKLKHAIDKTTPYCLYVNDTFVVCNNESHASYLLRLFNDAHTNTEFTIEHENDGKFHFFDITM</sequence>
<proteinExistence type="predicted"/>
<protein>
    <recommendedName>
        <fullName evidence="1">Reverse transcriptase domain-containing protein</fullName>
    </recommendedName>
</protein>
<organism evidence="2 3">
    <name type="scientific">Trichobilharzia regenti</name>
    <name type="common">Nasal bird schistosome</name>
    <dbReference type="NCBI Taxonomy" id="157069"/>
    <lineage>
        <taxon>Eukaryota</taxon>
        <taxon>Metazoa</taxon>
        <taxon>Spiralia</taxon>
        <taxon>Lophotrochozoa</taxon>
        <taxon>Platyhelminthes</taxon>
        <taxon>Trematoda</taxon>
        <taxon>Digenea</taxon>
        <taxon>Strigeidida</taxon>
        <taxon>Schistosomatoidea</taxon>
        <taxon>Schistosomatidae</taxon>
        <taxon>Trichobilharzia</taxon>
    </lineage>
</organism>
<evidence type="ECO:0000313" key="3">
    <source>
        <dbReference type="WBParaSite" id="TREG1_113810.1"/>
    </source>
</evidence>
<evidence type="ECO:0000259" key="1">
    <source>
        <dbReference type="PROSITE" id="PS50878"/>
    </source>
</evidence>
<reference evidence="3" key="2">
    <citation type="submission" date="2023-11" db="UniProtKB">
        <authorList>
            <consortium name="WormBaseParasite"/>
        </authorList>
    </citation>
    <scope>IDENTIFICATION</scope>
</reference>
<feature type="domain" description="Reverse transcriptase" evidence="1">
    <location>
        <begin position="1"/>
        <end position="101"/>
    </location>
</feature>
<dbReference type="Proteomes" id="UP000050795">
    <property type="component" value="Unassembled WGS sequence"/>
</dbReference>
<dbReference type="PANTHER" id="PTHR21301:SF10">
    <property type="entry name" value="REVERSE TRANSCRIPTASE DOMAIN-CONTAINING PROTEIN"/>
    <property type="match status" value="1"/>
</dbReference>
<dbReference type="InterPro" id="IPR000477">
    <property type="entry name" value="RT_dom"/>
</dbReference>
<dbReference type="AlphaFoldDB" id="A0AA85IWZ3"/>
<evidence type="ECO:0000313" key="2">
    <source>
        <dbReference type="Proteomes" id="UP000050795"/>
    </source>
</evidence>
<dbReference type="WBParaSite" id="TREG1_113810.1">
    <property type="protein sequence ID" value="TREG1_113810.1"/>
    <property type="gene ID" value="TREG1_113810"/>
</dbReference>
<accession>A0AA85IWZ3</accession>
<name>A0AA85IWZ3_TRIRE</name>
<dbReference type="PANTHER" id="PTHR21301">
    <property type="entry name" value="REVERSE TRANSCRIPTASE"/>
    <property type="match status" value="1"/>
</dbReference>
<reference evidence="2" key="1">
    <citation type="submission" date="2022-06" db="EMBL/GenBank/DDBJ databases">
        <authorList>
            <person name="Berger JAMES D."/>
            <person name="Berger JAMES D."/>
        </authorList>
    </citation>
    <scope>NUCLEOTIDE SEQUENCE [LARGE SCALE GENOMIC DNA]</scope>
</reference>
<dbReference type="PROSITE" id="PS50878">
    <property type="entry name" value="RT_POL"/>
    <property type="match status" value="1"/>
</dbReference>
<keyword evidence="2" id="KW-1185">Reference proteome</keyword>